<organism evidence="3 4">
    <name type="scientific">Elysia crispata</name>
    <name type="common">lettuce slug</name>
    <dbReference type="NCBI Taxonomy" id="231223"/>
    <lineage>
        <taxon>Eukaryota</taxon>
        <taxon>Metazoa</taxon>
        <taxon>Spiralia</taxon>
        <taxon>Lophotrochozoa</taxon>
        <taxon>Mollusca</taxon>
        <taxon>Gastropoda</taxon>
        <taxon>Heterobranchia</taxon>
        <taxon>Euthyneura</taxon>
        <taxon>Panpulmonata</taxon>
        <taxon>Sacoglossa</taxon>
        <taxon>Placobranchoidea</taxon>
        <taxon>Plakobranchidae</taxon>
        <taxon>Elysia</taxon>
    </lineage>
</organism>
<feature type="region of interest" description="Disordered" evidence="1">
    <location>
        <begin position="109"/>
        <end position="174"/>
    </location>
</feature>
<dbReference type="InterPro" id="IPR000477">
    <property type="entry name" value="RT_dom"/>
</dbReference>
<dbReference type="PANTHER" id="PTHR19446">
    <property type="entry name" value="REVERSE TRANSCRIPTASES"/>
    <property type="match status" value="1"/>
</dbReference>
<dbReference type="EMBL" id="JAWDGP010006406">
    <property type="protein sequence ID" value="KAK3741688.1"/>
    <property type="molecule type" value="Genomic_DNA"/>
</dbReference>
<feature type="compositionally biased region" description="Polar residues" evidence="1">
    <location>
        <begin position="160"/>
        <end position="174"/>
    </location>
</feature>
<comment type="caution">
    <text evidence="3">The sequence shown here is derived from an EMBL/GenBank/DDBJ whole genome shotgun (WGS) entry which is preliminary data.</text>
</comment>
<dbReference type="AlphaFoldDB" id="A0AAE1CWU2"/>
<keyword evidence="4" id="KW-1185">Reference proteome</keyword>
<feature type="compositionally biased region" description="Basic residues" evidence="1">
    <location>
        <begin position="130"/>
        <end position="139"/>
    </location>
</feature>
<dbReference type="Pfam" id="PF00078">
    <property type="entry name" value="RVT_1"/>
    <property type="match status" value="1"/>
</dbReference>
<protein>
    <recommendedName>
        <fullName evidence="2">Reverse transcriptase domain-containing protein</fullName>
    </recommendedName>
</protein>
<dbReference type="SUPFAM" id="SSF56672">
    <property type="entry name" value="DNA/RNA polymerases"/>
    <property type="match status" value="1"/>
</dbReference>
<evidence type="ECO:0000259" key="2">
    <source>
        <dbReference type="PROSITE" id="PS50878"/>
    </source>
</evidence>
<gene>
    <name evidence="3" type="ORF">RRG08_055112</name>
</gene>
<dbReference type="InterPro" id="IPR043502">
    <property type="entry name" value="DNA/RNA_pol_sf"/>
</dbReference>
<dbReference type="Proteomes" id="UP001283361">
    <property type="component" value="Unassembled WGS sequence"/>
</dbReference>
<evidence type="ECO:0000256" key="1">
    <source>
        <dbReference type="SAM" id="MobiDB-lite"/>
    </source>
</evidence>
<dbReference type="PROSITE" id="PS50878">
    <property type="entry name" value="RT_POL"/>
    <property type="match status" value="1"/>
</dbReference>
<proteinExistence type="predicted"/>
<name>A0AAE1CWU2_9GAST</name>
<feature type="domain" description="Reverse transcriptase" evidence="2">
    <location>
        <begin position="434"/>
        <end position="710"/>
    </location>
</feature>
<feature type="compositionally biased region" description="Polar residues" evidence="1">
    <location>
        <begin position="1"/>
        <end position="30"/>
    </location>
</feature>
<evidence type="ECO:0000313" key="4">
    <source>
        <dbReference type="Proteomes" id="UP001283361"/>
    </source>
</evidence>
<feature type="compositionally biased region" description="Polar residues" evidence="1">
    <location>
        <begin position="216"/>
        <end position="239"/>
    </location>
</feature>
<sequence>MGCLNASTNQQQRTAQAGKTSENQSQVQNHSAEEIHVEESDEEFRQLINAKRQKINFPPASAKEQWEALDSKIVPQLDKLIGKSTLEHKLTTFGDIIYQTCINTFGAKQHQAKREPKKSRRQREMETLRKQKKNLRKQMKSATEEEKNGLQELWRGGENDGSTGDKSITTENAQRTTRLEQRCNSEMDYQCVYGRRFTTERGMKIHRTKMGCLNASTNQQQRTAQAGKTSENQSQVQNHSAEEIHVEESDEEFRQLINAKRQKINFPPASAKEQWEALDSKIVPQLDKLIGKSTLEHKLTTFGDIIYQTCINTFGAKQHQAKREPKKSRRQLCKQLFQQPRLGSLSPEKEQLEAHLRKTYSDPNREIPLSELAGLKWSAAPGEEFNSKPPSLKEIIAVVQKARAKSAPGPNGVPYFLYKRCPNVLRRLYKILRGAWSNLKISEQWISADGVYIPKEQNSTEINQFRPISLLNVEGKIFFSVMASRLTKYLTENGYINTSVQKGGLEHATMIWEAIQRAKSEKLNLDVIWLDLANAYGLVPHQMIQLALRMYHVPEDIQVMLDDYFSGFRMRFSTNSYTTDWINWEIGIAMGCTISPILFVMAMEVILKAAEDSAGPANLGGGCYMPPLKAFMDDTTIICSKEDETRRMLERLDVLMAWCRMKFKPKKSRSLSVKKGKIDATTIFTVASQQIPTVSQEPVKSLGRWHDSSMKDTKRGLETVELATEGLLVINRCGLQGKLKVWTSWRSGIAPGSAIHQEMRLWVRILALCKKKKITGRHLGVMTWVWPGPLRVSEAERKPELCCNGQPVSASHHVIGQSTSVFNSRRASDPQASTIRAICYSARHPVYYSPA</sequence>
<feature type="region of interest" description="Disordered" evidence="1">
    <location>
        <begin position="1"/>
        <end position="39"/>
    </location>
</feature>
<reference evidence="3" key="1">
    <citation type="journal article" date="2023" name="G3 (Bethesda)">
        <title>A reference genome for the long-term kleptoplast-retaining sea slug Elysia crispata morphotype clarki.</title>
        <authorList>
            <person name="Eastman K.E."/>
            <person name="Pendleton A.L."/>
            <person name="Shaikh M.A."/>
            <person name="Suttiyut T."/>
            <person name="Ogas R."/>
            <person name="Tomko P."/>
            <person name="Gavelis G."/>
            <person name="Widhalm J.R."/>
            <person name="Wisecaver J.H."/>
        </authorList>
    </citation>
    <scope>NUCLEOTIDE SEQUENCE</scope>
    <source>
        <strain evidence="3">ECLA1</strain>
    </source>
</reference>
<accession>A0AAE1CWU2</accession>
<dbReference type="CDD" id="cd01650">
    <property type="entry name" value="RT_nLTR_like"/>
    <property type="match status" value="1"/>
</dbReference>
<evidence type="ECO:0000313" key="3">
    <source>
        <dbReference type="EMBL" id="KAK3741688.1"/>
    </source>
</evidence>
<feature type="region of interest" description="Disordered" evidence="1">
    <location>
        <begin position="216"/>
        <end position="249"/>
    </location>
</feature>